<evidence type="ECO:0000313" key="2">
    <source>
        <dbReference type="EMBL" id="MBB4749149.1"/>
    </source>
</evidence>
<evidence type="ECO:0000313" key="4">
    <source>
        <dbReference type="Proteomes" id="UP000631312"/>
    </source>
</evidence>
<reference evidence="2 3" key="1">
    <citation type="submission" date="2020-08" db="EMBL/GenBank/DDBJ databases">
        <title>Sequencing the genomes of 1000 actinobacteria strains.</title>
        <authorList>
            <person name="Klenk H.-P."/>
        </authorList>
    </citation>
    <scope>NUCLEOTIDE SEQUENCE [LARGE SCALE GENOMIC DNA]</scope>
    <source>
        <strain evidence="2 3">DSM 43150</strain>
    </source>
</reference>
<dbReference type="Proteomes" id="UP000590511">
    <property type="component" value="Unassembled WGS sequence"/>
</dbReference>
<accession>A0A7W7MG91</accession>
<keyword evidence="4" id="KW-1185">Reference proteome</keyword>
<dbReference type="Proteomes" id="UP000631312">
    <property type="component" value="Unassembled WGS sequence"/>
</dbReference>
<comment type="caution">
    <text evidence="2">The sequence shown here is derived from an EMBL/GenBank/DDBJ whole genome shotgun (WGS) entry which is preliminary data.</text>
</comment>
<sequence length="83" mass="9338">MIPHPVTREPWGTAEEIAEQLGAHIRPDTVRTWARRKRIPSALIPGPGRGIRMYPLDAAVEEERRTRDIGRSRATIALTVSTQ</sequence>
<name>A0A7W7MG91_9ACTN</name>
<reference evidence="1 4" key="2">
    <citation type="submission" date="2021-01" db="EMBL/GenBank/DDBJ databases">
        <title>Whole genome shotgun sequence of Actinoplanes lobatus NBRC 12513.</title>
        <authorList>
            <person name="Komaki H."/>
            <person name="Tamura T."/>
        </authorList>
    </citation>
    <scope>NUCLEOTIDE SEQUENCE [LARGE SCALE GENOMIC DNA]</scope>
    <source>
        <strain evidence="1 4">NBRC 12513</strain>
    </source>
</reference>
<dbReference type="AlphaFoldDB" id="A0A7W7MG91"/>
<evidence type="ECO:0008006" key="5">
    <source>
        <dbReference type="Google" id="ProtNLM"/>
    </source>
</evidence>
<evidence type="ECO:0000313" key="3">
    <source>
        <dbReference type="Proteomes" id="UP000590511"/>
    </source>
</evidence>
<proteinExistence type="predicted"/>
<dbReference type="EMBL" id="BOMP01000098">
    <property type="protein sequence ID" value="GIE42753.1"/>
    <property type="molecule type" value="Genomic_DNA"/>
</dbReference>
<dbReference type="RefSeq" id="WP_188121516.1">
    <property type="nucleotide sequence ID" value="NZ_BOMP01000098.1"/>
</dbReference>
<dbReference type="EMBL" id="JACHNC010000001">
    <property type="protein sequence ID" value="MBB4749149.1"/>
    <property type="molecule type" value="Genomic_DNA"/>
</dbReference>
<gene>
    <name evidence="1" type="ORF">Alo02nite_56510</name>
    <name evidence="2" type="ORF">BJ964_003310</name>
</gene>
<evidence type="ECO:0000313" key="1">
    <source>
        <dbReference type="EMBL" id="GIE42753.1"/>
    </source>
</evidence>
<protein>
    <recommendedName>
        <fullName evidence="5">Helix-turn-helix domain-containing protein</fullName>
    </recommendedName>
</protein>
<organism evidence="2 3">
    <name type="scientific">Actinoplanes lobatus</name>
    <dbReference type="NCBI Taxonomy" id="113568"/>
    <lineage>
        <taxon>Bacteria</taxon>
        <taxon>Bacillati</taxon>
        <taxon>Actinomycetota</taxon>
        <taxon>Actinomycetes</taxon>
        <taxon>Micromonosporales</taxon>
        <taxon>Micromonosporaceae</taxon>
        <taxon>Actinoplanes</taxon>
    </lineage>
</organism>